<dbReference type="Proteomes" id="UP001165960">
    <property type="component" value="Unassembled WGS sequence"/>
</dbReference>
<proteinExistence type="predicted"/>
<evidence type="ECO:0000313" key="2">
    <source>
        <dbReference type="Proteomes" id="UP001165960"/>
    </source>
</evidence>
<protein>
    <submittedName>
        <fullName evidence="1">Uncharacterized protein</fullName>
    </submittedName>
</protein>
<comment type="caution">
    <text evidence="1">The sequence shown here is derived from an EMBL/GenBank/DDBJ whole genome shotgun (WGS) entry which is preliminary data.</text>
</comment>
<reference evidence="1" key="1">
    <citation type="submission" date="2022-04" db="EMBL/GenBank/DDBJ databases">
        <title>Genome of the entomopathogenic fungus Entomophthora muscae.</title>
        <authorList>
            <person name="Elya C."/>
            <person name="Lovett B.R."/>
            <person name="Lee E."/>
            <person name="Macias A.M."/>
            <person name="Hajek A.E."/>
            <person name="De Bivort B.L."/>
            <person name="Kasson M.T."/>
            <person name="De Fine Licht H.H."/>
            <person name="Stajich J.E."/>
        </authorList>
    </citation>
    <scope>NUCLEOTIDE SEQUENCE</scope>
    <source>
        <strain evidence="1">Berkeley</strain>
    </source>
</reference>
<keyword evidence="2" id="KW-1185">Reference proteome</keyword>
<sequence length="451" mass="50169">MEKQSAQERLCQVLNNKLFDILRNKVGHKEFNKIANRVVAIEGDIAMPGLGVSEADARLLHTTLNLAIHSAATVNFNMPIKDALQINTLGTMELLKLCAGGAHFQGFVHVSTAYVNANLEQGNVEEKLYPMPLGDPETLVNGIQGMTQSQATNFTKKVLQEYPNTYTFTKALTEHMLNKSSVPTACARLSIVTSAAQDPIPGWVEGKASLNAVALNIGAGIVDSLRVVKDTCPDVVPVDYAANSILRISAQLLESPDKRIYHIGSSSINPVTWALFVSVTLKAWRQLPPLKSQIFPPDCQLVESSAEHRARIKSMKEFRFHTLPSLIDVKHLLIITRLERAEKKLERFYLNYDYFTSTTWCFDSSSLVDLEASQSNRTDIISPSSFGVAAFKALDWPKYFMEFIYGLYHFVLKEPSSRLRTIPSAEENHISSPPQISFLDLKSAHFTAVKL</sequence>
<organism evidence="1 2">
    <name type="scientific">Entomophthora muscae</name>
    <dbReference type="NCBI Taxonomy" id="34485"/>
    <lineage>
        <taxon>Eukaryota</taxon>
        <taxon>Fungi</taxon>
        <taxon>Fungi incertae sedis</taxon>
        <taxon>Zoopagomycota</taxon>
        <taxon>Entomophthoromycotina</taxon>
        <taxon>Entomophthoromycetes</taxon>
        <taxon>Entomophthorales</taxon>
        <taxon>Entomophthoraceae</taxon>
        <taxon>Entomophthora</taxon>
    </lineage>
</organism>
<name>A0ACC2RPT3_9FUNG</name>
<dbReference type="EMBL" id="QTSX02006825">
    <property type="protein sequence ID" value="KAJ9052064.1"/>
    <property type="molecule type" value="Genomic_DNA"/>
</dbReference>
<accession>A0ACC2RPT3</accession>
<gene>
    <name evidence="1" type="ORF">DSO57_1037920</name>
</gene>
<evidence type="ECO:0000313" key="1">
    <source>
        <dbReference type="EMBL" id="KAJ9052064.1"/>
    </source>
</evidence>